<keyword evidence="2 4" id="KW-0442">Lipid degradation</keyword>
<dbReference type="GeneID" id="93984807"/>
<dbReference type="GO" id="GO:0016787">
    <property type="term" value="F:hydrolase activity"/>
    <property type="evidence" value="ECO:0007669"/>
    <property type="project" value="UniProtKB-UniRule"/>
</dbReference>
<dbReference type="PANTHER" id="PTHR14226:SF57">
    <property type="entry name" value="BLR7027 PROTEIN"/>
    <property type="match status" value="1"/>
</dbReference>
<evidence type="ECO:0000256" key="1">
    <source>
        <dbReference type="ARBA" id="ARBA00022801"/>
    </source>
</evidence>
<feature type="short sequence motif" description="GXSXG" evidence="4">
    <location>
        <begin position="53"/>
        <end position="57"/>
    </location>
</feature>
<feature type="active site" description="Nucleophile" evidence="4">
    <location>
        <position position="55"/>
    </location>
</feature>
<accession>A0AAW7DRZ4</accession>
<evidence type="ECO:0000313" key="7">
    <source>
        <dbReference type="Proteomes" id="UP001173465"/>
    </source>
</evidence>
<evidence type="ECO:0000256" key="2">
    <source>
        <dbReference type="ARBA" id="ARBA00022963"/>
    </source>
</evidence>
<dbReference type="PANTHER" id="PTHR14226">
    <property type="entry name" value="NEUROPATHY TARGET ESTERASE/SWISS CHEESE D.MELANOGASTER"/>
    <property type="match status" value="1"/>
</dbReference>
<comment type="caution">
    <text evidence="4">Lacks conserved residue(s) required for the propagation of feature annotation.</text>
</comment>
<dbReference type="Proteomes" id="UP001173465">
    <property type="component" value="Unassembled WGS sequence"/>
</dbReference>
<protein>
    <submittedName>
        <fullName evidence="6">Patatin-like phospholipase family protein</fullName>
    </submittedName>
</protein>
<comment type="caution">
    <text evidence="6">The sequence shown here is derived from an EMBL/GenBank/DDBJ whole genome shotgun (WGS) entry which is preliminary data.</text>
</comment>
<feature type="active site" description="Proton acceptor" evidence="4">
    <location>
        <position position="217"/>
    </location>
</feature>
<reference evidence="6" key="2">
    <citation type="journal article" date="2022" name="Sci. Total Environ.">
        <title>Prevalence, transmission, and molecular epidemiology of tet(X)-positive bacteria among humans, animals, and environmental niches in China: An epidemiological, and genomic-based study.</title>
        <authorList>
            <person name="Dong N."/>
            <person name="Zeng Y."/>
            <person name="Cai C."/>
            <person name="Sun C."/>
            <person name="Lu J."/>
            <person name="Liu C."/>
            <person name="Zhou H."/>
            <person name="Sun Q."/>
            <person name="Shu L."/>
            <person name="Wang H."/>
            <person name="Wang Y."/>
            <person name="Wang S."/>
            <person name="Wu C."/>
            <person name="Chan E.W."/>
            <person name="Chen G."/>
            <person name="Shen Z."/>
            <person name="Chen S."/>
            <person name="Zhang R."/>
        </authorList>
    </citation>
    <scope>NUCLEOTIDE SEQUENCE</scope>
    <source>
        <strain evidence="6">DF46-2-2</strain>
    </source>
</reference>
<dbReference type="Pfam" id="PF01734">
    <property type="entry name" value="Patatin"/>
    <property type="match status" value="1"/>
</dbReference>
<dbReference type="InterPro" id="IPR016035">
    <property type="entry name" value="Acyl_Trfase/lysoPLipase"/>
</dbReference>
<evidence type="ECO:0000256" key="3">
    <source>
        <dbReference type="ARBA" id="ARBA00023098"/>
    </source>
</evidence>
<sequence>MNCTGSTLHTKQGVTALILSGGGARAAYQVGVLQAIAQWLRQPEQNPFPVILGTSAGAINALGLACNAQHFSQGVAKLSEVWQQLASQQIYRTDWLGVLSQATSFIWQHLLGRGDQRCGMALLDNRPLMDFLQQQLDLSKIEGALTSKALLAVGVTAFAYGAGQSVTFYQSQQISKSWQRHRRIGTPQSLTYQHLMASTAIPLFFAPVALAGDHYGDGALRQVAPISPALHLGANRVLVIGVGNPEELSDQLTKPPSLAQVAGQLLNSTFTDNLENDLESLLRVNQFAQLFSSSKVAQQQAPGWELAAQPVDVCVISPSQNLDAIAIQYRRHLPAALRPFLSGTGASQAGGGGILSYLLFEAEYCRQLMALGYADAQAQQQTIKAFLYC</sequence>
<feature type="short sequence motif" description="DGA/G" evidence="4">
    <location>
        <begin position="217"/>
        <end position="219"/>
    </location>
</feature>
<dbReference type="InterPro" id="IPR002641">
    <property type="entry name" value="PNPLA_dom"/>
</dbReference>
<keyword evidence="1 4" id="KW-0378">Hydrolase</keyword>
<dbReference type="PROSITE" id="PS51635">
    <property type="entry name" value="PNPLA"/>
    <property type="match status" value="1"/>
</dbReference>
<reference evidence="6" key="1">
    <citation type="submission" date="2020-06" db="EMBL/GenBank/DDBJ databases">
        <authorList>
            <person name="Dong N."/>
        </authorList>
    </citation>
    <scope>NUCLEOTIDE SEQUENCE</scope>
    <source>
        <strain evidence="6">DF46-2-2</strain>
    </source>
</reference>
<dbReference type="SUPFAM" id="SSF52151">
    <property type="entry name" value="FabD/lysophospholipase-like"/>
    <property type="match status" value="1"/>
</dbReference>
<keyword evidence="3 4" id="KW-0443">Lipid metabolism</keyword>
<evidence type="ECO:0000256" key="4">
    <source>
        <dbReference type="PROSITE-ProRule" id="PRU01161"/>
    </source>
</evidence>
<feature type="domain" description="PNPLA" evidence="5">
    <location>
        <begin position="17"/>
        <end position="230"/>
    </location>
</feature>
<proteinExistence type="predicted"/>
<dbReference type="AlphaFoldDB" id="A0AAW7DRZ4"/>
<dbReference type="EMBL" id="JACANB010000001">
    <property type="protein sequence ID" value="MDM1695423.1"/>
    <property type="molecule type" value="Genomic_DNA"/>
</dbReference>
<name>A0AAW7DRZ4_9GAMM</name>
<evidence type="ECO:0000259" key="5">
    <source>
        <dbReference type="PROSITE" id="PS51635"/>
    </source>
</evidence>
<evidence type="ECO:0000313" key="6">
    <source>
        <dbReference type="EMBL" id="MDM1695423.1"/>
    </source>
</evidence>
<dbReference type="InterPro" id="IPR050301">
    <property type="entry name" value="NTE"/>
</dbReference>
<dbReference type="KEGG" id="pbb:AKN87_11025"/>
<organism evidence="6 7">
    <name type="scientific">Thiopseudomonas alkaliphila</name>
    <dbReference type="NCBI Taxonomy" id="1697053"/>
    <lineage>
        <taxon>Bacteria</taxon>
        <taxon>Pseudomonadati</taxon>
        <taxon>Pseudomonadota</taxon>
        <taxon>Gammaproteobacteria</taxon>
        <taxon>Pseudomonadales</taxon>
        <taxon>Pseudomonadaceae</taxon>
        <taxon>Thiopseudomonas</taxon>
    </lineage>
</organism>
<dbReference type="RefSeq" id="WP_053103453.1">
    <property type="nucleotide sequence ID" value="NZ_CP012358.1"/>
</dbReference>
<gene>
    <name evidence="6" type="ORF">HX099_01890</name>
</gene>
<dbReference type="Gene3D" id="3.40.1090.10">
    <property type="entry name" value="Cytosolic phospholipase A2 catalytic domain"/>
    <property type="match status" value="1"/>
</dbReference>
<dbReference type="GO" id="GO:0016042">
    <property type="term" value="P:lipid catabolic process"/>
    <property type="evidence" value="ECO:0007669"/>
    <property type="project" value="UniProtKB-UniRule"/>
</dbReference>